<evidence type="ECO:0000313" key="2">
    <source>
        <dbReference type="EMBL" id="MBI6630517.1"/>
    </source>
</evidence>
<proteinExistence type="predicted"/>
<feature type="region of interest" description="Disordered" evidence="1">
    <location>
        <begin position="28"/>
        <end position="49"/>
    </location>
</feature>
<evidence type="ECO:0000256" key="1">
    <source>
        <dbReference type="SAM" id="MobiDB-lite"/>
    </source>
</evidence>
<comment type="caution">
    <text evidence="2">The sequence shown here is derived from an EMBL/GenBank/DDBJ whole genome shotgun (WGS) entry which is preliminary data.</text>
</comment>
<evidence type="ECO:0000313" key="3">
    <source>
        <dbReference type="Proteomes" id="UP000613255"/>
    </source>
</evidence>
<keyword evidence="3" id="KW-1185">Reference proteome</keyword>
<protein>
    <submittedName>
        <fullName evidence="2">Uncharacterized protein</fullName>
    </submittedName>
</protein>
<dbReference type="RefSeq" id="WP_198686544.1">
    <property type="nucleotide sequence ID" value="NZ_JAEIJD010000010.1"/>
</dbReference>
<reference evidence="2" key="1">
    <citation type="submission" date="2020-12" db="EMBL/GenBank/DDBJ databases">
        <title>Pontibaca salina gen. nov., sp. nov., isolated from marine sediment.</title>
        <authorList>
            <person name="Bo J."/>
            <person name="Wang S."/>
            <person name="Song X."/>
            <person name="Du Z."/>
        </authorList>
    </citation>
    <scope>NUCLEOTIDE SEQUENCE</scope>
    <source>
        <strain evidence="2">S1109L</strain>
    </source>
</reference>
<organism evidence="2 3">
    <name type="scientific">Pontibaca salina</name>
    <dbReference type="NCBI Taxonomy" id="2795731"/>
    <lineage>
        <taxon>Bacteria</taxon>
        <taxon>Pseudomonadati</taxon>
        <taxon>Pseudomonadota</taxon>
        <taxon>Alphaproteobacteria</taxon>
        <taxon>Rhodobacterales</taxon>
        <taxon>Roseobacteraceae</taxon>
        <taxon>Pontibaca</taxon>
    </lineage>
</organism>
<feature type="compositionally biased region" description="Basic and acidic residues" evidence="1">
    <location>
        <begin position="33"/>
        <end position="48"/>
    </location>
</feature>
<gene>
    <name evidence="2" type="ORF">JAO82_11585</name>
</gene>
<name>A0A934HSB3_9RHOB</name>
<dbReference type="Proteomes" id="UP000613255">
    <property type="component" value="Unassembled WGS sequence"/>
</dbReference>
<sequence>MAKPYLRVALVRLSAIWQMSKMELSGISTAASRDVETGDNHGRVRDPRNAWSQNSSFHSYADYALCVPFQGAPTPAATDSGDGLLIYPPET</sequence>
<accession>A0A934HSB3</accession>
<dbReference type="AlphaFoldDB" id="A0A934HSB3"/>
<dbReference type="EMBL" id="JAEIJD010000010">
    <property type="protein sequence ID" value="MBI6630517.1"/>
    <property type="molecule type" value="Genomic_DNA"/>
</dbReference>